<name>A0A0C4YA51_9BURK</name>
<dbReference type="KEGG" id="cbw:RR42_m1722"/>
<keyword evidence="2" id="KW-1185">Reference proteome</keyword>
<sequence length="182" mass="20231">MADRSLLPPNASPLERRLTEIMGRLGDIPSPLRELMQPDICPIELLPWLAWHLGVDAWKDYWPEEVKRARVKAAIPIARQNGTAAAVRGVIAAFGADIALREWWQLTPPGPPHTFDVVLTVNSRNGEPVTADFVADVIGEIDRTKPVRSHYTFTQRMNSRGAVAIGAALRVALYYRLSITES</sequence>
<evidence type="ECO:0000313" key="1">
    <source>
        <dbReference type="EMBL" id="AJG19119.1"/>
    </source>
</evidence>
<dbReference type="Proteomes" id="UP000031843">
    <property type="component" value="Chromosome main"/>
</dbReference>
<dbReference type="STRING" id="68895.RR42_m1722"/>
<gene>
    <name evidence="1" type="ORF">RR42_m1722</name>
</gene>
<dbReference type="RefSeq" id="WP_043345739.1">
    <property type="nucleotide sequence ID" value="NZ_CP010536.1"/>
</dbReference>
<dbReference type="AlphaFoldDB" id="A0A0C4YA51"/>
<dbReference type="Pfam" id="PF09684">
    <property type="entry name" value="Tail_P2_I"/>
    <property type="match status" value="1"/>
</dbReference>
<evidence type="ECO:0000313" key="2">
    <source>
        <dbReference type="Proteomes" id="UP000031843"/>
    </source>
</evidence>
<dbReference type="InterPro" id="IPR006521">
    <property type="entry name" value="Tail_protein_I"/>
</dbReference>
<proteinExistence type="predicted"/>
<reference evidence="1 2" key="1">
    <citation type="journal article" date="2015" name="Genome Announc.">
        <title>Complete Genome Sequence of Cupriavidus basilensis 4G11, Isolated from the Oak Ridge Field Research Center Site.</title>
        <authorList>
            <person name="Ray J."/>
            <person name="Waters R.J."/>
            <person name="Skerker J.M."/>
            <person name="Kuehl J.V."/>
            <person name="Price M.N."/>
            <person name="Huang J."/>
            <person name="Chakraborty R."/>
            <person name="Arkin A.P."/>
            <person name="Deutschbauer A."/>
        </authorList>
    </citation>
    <scope>NUCLEOTIDE SEQUENCE [LARGE SCALE GENOMIC DNA]</scope>
    <source>
        <strain evidence="1">4G11</strain>
    </source>
</reference>
<dbReference type="EMBL" id="CP010536">
    <property type="protein sequence ID" value="AJG19119.1"/>
    <property type="molecule type" value="Genomic_DNA"/>
</dbReference>
<organism evidence="1 2">
    <name type="scientific">Cupriavidus basilensis</name>
    <dbReference type="NCBI Taxonomy" id="68895"/>
    <lineage>
        <taxon>Bacteria</taxon>
        <taxon>Pseudomonadati</taxon>
        <taxon>Pseudomonadota</taxon>
        <taxon>Betaproteobacteria</taxon>
        <taxon>Burkholderiales</taxon>
        <taxon>Burkholderiaceae</taxon>
        <taxon>Cupriavidus</taxon>
    </lineage>
</organism>
<dbReference type="OrthoDB" id="90759at2"/>
<dbReference type="NCBIfam" id="TIGR01634">
    <property type="entry name" value="tail_P2_I"/>
    <property type="match status" value="1"/>
</dbReference>
<accession>A0A0C4YA51</accession>
<protein>
    <submittedName>
        <fullName evidence="1">Phage tail fiber</fullName>
    </submittedName>
</protein>